<dbReference type="Proteomes" id="UP000310158">
    <property type="component" value="Unassembled WGS sequence"/>
</dbReference>
<evidence type="ECO:0000256" key="5">
    <source>
        <dbReference type="ARBA" id="ARBA00023002"/>
    </source>
</evidence>
<dbReference type="EMBL" id="SGPL01000005">
    <property type="protein sequence ID" value="THH21285.1"/>
    <property type="molecule type" value="Genomic_DNA"/>
</dbReference>
<dbReference type="PANTHER" id="PTHR46300">
    <property type="entry name" value="P450, PUTATIVE (EUROFUNG)-RELATED-RELATED"/>
    <property type="match status" value="1"/>
</dbReference>
<keyword evidence="5" id="KW-0560">Oxidoreductase</keyword>
<evidence type="ECO:0000256" key="1">
    <source>
        <dbReference type="ARBA" id="ARBA00001971"/>
    </source>
</evidence>
<dbReference type="InterPro" id="IPR036396">
    <property type="entry name" value="Cyt_P450_sf"/>
</dbReference>
<evidence type="ECO:0000313" key="8">
    <source>
        <dbReference type="EMBL" id="THH21285.1"/>
    </source>
</evidence>
<dbReference type="AlphaFoldDB" id="A0A4S4M845"/>
<dbReference type="GO" id="GO:0004497">
    <property type="term" value="F:monooxygenase activity"/>
    <property type="evidence" value="ECO:0007669"/>
    <property type="project" value="UniProtKB-KW"/>
</dbReference>
<dbReference type="GO" id="GO:0020037">
    <property type="term" value="F:heme binding"/>
    <property type="evidence" value="ECO:0007669"/>
    <property type="project" value="InterPro"/>
</dbReference>
<organism evidence="8 9">
    <name type="scientific">Bondarzewia mesenterica</name>
    <dbReference type="NCBI Taxonomy" id="1095465"/>
    <lineage>
        <taxon>Eukaryota</taxon>
        <taxon>Fungi</taxon>
        <taxon>Dikarya</taxon>
        <taxon>Basidiomycota</taxon>
        <taxon>Agaricomycotina</taxon>
        <taxon>Agaricomycetes</taxon>
        <taxon>Russulales</taxon>
        <taxon>Bondarzewiaceae</taxon>
        <taxon>Bondarzewia</taxon>
    </lineage>
</organism>
<keyword evidence="9" id="KW-1185">Reference proteome</keyword>
<reference evidence="8 9" key="1">
    <citation type="submission" date="2019-02" db="EMBL/GenBank/DDBJ databases">
        <title>Genome sequencing of the rare red list fungi Bondarzewia mesenterica.</title>
        <authorList>
            <person name="Buettner E."/>
            <person name="Kellner H."/>
        </authorList>
    </citation>
    <scope>NUCLEOTIDE SEQUENCE [LARGE SCALE GENOMIC DNA]</scope>
    <source>
        <strain evidence="8 9">DSM 108281</strain>
    </source>
</reference>
<keyword evidence="3" id="KW-0349">Heme</keyword>
<dbReference type="SUPFAM" id="SSF48264">
    <property type="entry name" value="Cytochrome P450"/>
    <property type="match status" value="1"/>
</dbReference>
<dbReference type="PROSITE" id="PS00086">
    <property type="entry name" value="CYTOCHROME_P450"/>
    <property type="match status" value="1"/>
</dbReference>
<comment type="similarity">
    <text evidence="2">Belongs to the cytochrome P450 family.</text>
</comment>
<dbReference type="Gene3D" id="3.20.20.140">
    <property type="entry name" value="Metal-dependent hydrolases"/>
    <property type="match status" value="1"/>
</dbReference>
<gene>
    <name evidence="8" type="ORF">EW146_g260</name>
</gene>
<evidence type="ECO:0000256" key="2">
    <source>
        <dbReference type="ARBA" id="ARBA00010617"/>
    </source>
</evidence>
<protein>
    <recommendedName>
        <fullName evidence="10">Cytochrome P450</fullName>
    </recommendedName>
</protein>
<accession>A0A4S4M845</accession>
<dbReference type="SUPFAM" id="SSF51556">
    <property type="entry name" value="Metallo-dependent hydrolases"/>
    <property type="match status" value="1"/>
</dbReference>
<keyword evidence="4" id="KW-0479">Metal-binding</keyword>
<keyword evidence="6" id="KW-0408">Iron</keyword>
<evidence type="ECO:0000256" key="4">
    <source>
        <dbReference type="ARBA" id="ARBA00022723"/>
    </source>
</evidence>
<keyword evidence="7" id="KW-0503">Monooxygenase</keyword>
<dbReference type="InterPro" id="IPR050364">
    <property type="entry name" value="Cytochrome_P450_fung"/>
</dbReference>
<sequence>MDISMHRMYTEHTSYQAIIAASSFIDHMNVLTAGLPPHMRLVEPVLTPRFVPTCSDALLQGLGELATCTGVRIQSHLAEARDQVDCVRIIYWANVRSKRIALSGRRPNWRTYPHTGRLSHIARSPTLTFQPGLCICAKRCAMACMLGSGVSRMREGVRSESARVPSGIADNDTEATAVGNNDVPHIVFGFGQRDCPGRCLTLDRLWITIASVLSVYTVSKPKDANGAVIEPEIEFTNGIVSRPKMFKCSVVPRLEAALALIKQTEDERDMAK</sequence>
<dbReference type="InterPro" id="IPR032466">
    <property type="entry name" value="Metal_Hydrolase"/>
</dbReference>
<evidence type="ECO:0000256" key="3">
    <source>
        <dbReference type="ARBA" id="ARBA00022617"/>
    </source>
</evidence>
<dbReference type="OrthoDB" id="2789670at2759"/>
<evidence type="ECO:0000256" key="7">
    <source>
        <dbReference type="ARBA" id="ARBA00023033"/>
    </source>
</evidence>
<dbReference type="GO" id="GO:0005506">
    <property type="term" value="F:iron ion binding"/>
    <property type="evidence" value="ECO:0007669"/>
    <property type="project" value="InterPro"/>
</dbReference>
<name>A0A4S4M845_9AGAM</name>
<dbReference type="Gene3D" id="1.10.630.10">
    <property type="entry name" value="Cytochrome P450"/>
    <property type="match status" value="1"/>
</dbReference>
<dbReference type="GO" id="GO:0016705">
    <property type="term" value="F:oxidoreductase activity, acting on paired donors, with incorporation or reduction of molecular oxygen"/>
    <property type="evidence" value="ECO:0007669"/>
    <property type="project" value="InterPro"/>
</dbReference>
<proteinExistence type="inferred from homology"/>
<comment type="caution">
    <text evidence="8">The sequence shown here is derived from an EMBL/GenBank/DDBJ whole genome shotgun (WGS) entry which is preliminary data.</text>
</comment>
<evidence type="ECO:0008006" key="10">
    <source>
        <dbReference type="Google" id="ProtNLM"/>
    </source>
</evidence>
<dbReference type="InterPro" id="IPR017972">
    <property type="entry name" value="Cyt_P450_CS"/>
</dbReference>
<evidence type="ECO:0000313" key="9">
    <source>
        <dbReference type="Proteomes" id="UP000310158"/>
    </source>
</evidence>
<dbReference type="PANTHER" id="PTHR46300:SF7">
    <property type="entry name" value="P450, PUTATIVE (EUROFUNG)-RELATED"/>
    <property type="match status" value="1"/>
</dbReference>
<comment type="cofactor">
    <cofactor evidence="1">
        <name>heme</name>
        <dbReference type="ChEBI" id="CHEBI:30413"/>
    </cofactor>
</comment>
<evidence type="ECO:0000256" key="6">
    <source>
        <dbReference type="ARBA" id="ARBA00023004"/>
    </source>
</evidence>